<dbReference type="EMBL" id="CP046996">
    <property type="protein sequence ID" value="QGZ99968.1"/>
    <property type="molecule type" value="Genomic_DNA"/>
</dbReference>
<dbReference type="PROSITE" id="PS50110">
    <property type="entry name" value="RESPONSE_REGULATORY"/>
    <property type="match status" value="1"/>
</dbReference>
<evidence type="ECO:0000313" key="6">
    <source>
        <dbReference type="Proteomes" id="UP000430508"/>
    </source>
</evidence>
<dbReference type="SMART" id="SM00448">
    <property type="entry name" value="REC"/>
    <property type="match status" value="1"/>
</dbReference>
<dbReference type="Pfam" id="PF00072">
    <property type="entry name" value="Response_reg"/>
    <property type="match status" value="1"/>
</dbReference>
<evidence type="ECO:0000256" key="1">
    <source>
        <dbReference type="ARBA" id="ARBA00018672"/>
    </source>
</evidence>
<evidence type="ECO:0000313" key="5">
    <source>
        <dbReference type="EMBL" id="QGZ99968.1"/>
    </source>
</evidence>
<proteinExistence type="predicted"/>
<dbReference type="InterPro" id="IPR011006">
    <property type="entry name" value="CheY-like_superfamily"/>
</dbReference>
<dbReference type="Proteomes" id="UP000430508">
    <property type="component" value="Chromosome"/>
</dbReference>
<organism evidence="5 6">
    <name type="scientific">Dehalobacter restrictus</name>
    <dbReference type="NCBI Taxonomy" id="55583"/>
    <lineage>
        <taxon>Bacteria</taxon>
        <taxon>Bacillati</taxon>
        <taxon>Bacillota</taxon>
        <taxon>Clostridia</taxon>
        <taxon>Eubacteriales</taxon>
        <taxon>Desulfitobacteriaceae</taxon>
        <taxon>Dehalobacter</taxon>
    </lineage>
</organism>
<dbReference type="InterPro" id="IPR052048">
    <property type="entry name" value="ST_Response_Regulator"/>
</dbReference>
<dbReference type="PANTHER" id="PTHR43228:SF1">
    <property type="entry name" value="TWO-COMPONENT RESPONSE REGULATOR ARR22"/>
    <property type="match status" value="1"/>
</dbReference>
<dbReference type="CDD" id="cd17542">
    <property type="entry name" value="REC_CheY"/>
    <property type="match status" value="1"/>
</dbReference>
<sequence>MIKVLIVDDAAFMRLAIKNMLQNNGFEVVGEAANGLEGLESYKQLQPDVVTMDITMPEMSGLEALPEIMKFDPKAKVVMVSAMGQESMVRQAVALGAKSFIIKPFKEDVVVKTLNQVNALK</sequence>
<gene>
    <name evidence="5" type="ORF">GQ588_04560</name>
</gene>
<evidence type="ECO:0000256" key="3">
    <source>
        <dbReference type="PROSITE-ProRule" id="PRU00169"/>
    </source>
</evidence>
<protein>
    <recommendedName>
        <fullName evidence="1">Stage 0 sporulation protein A homolog</fullName>
    </recommendedName>
</protein>
<dbReference type="PANTHER" id="PTHR43228">
    <property type="entry name" value="TWO-COMPONENT RESPONSE REGULATOR"/>
    <property type="match status" value="1"/>
</dbReference>
<dbReference type="AlphaFoldDB" id="A0A857DHI3"/>
<dbReference type="GO" id="GO:0000160">
    <property type="term" value="P:phosphorelay signal transduction system"/>
    <property type="evidence" value="ECO:0007669"/>
    <property type="project" value="InterPro"/>
</dbReference>
<dbReference type="InterPro" id="IPR001789">
    <property type="entry name" value="Sig_transdc_resp-reg_receiver"/>
</dbReference>
<dbReference type="Gene3D" id="3.40.50.2300">
    <property type="match status" value="1"/>
</dbReference>
<reference evidence="5 6" key="1">
    <citation type="submission" date="2019-12" db="EMBL/GenBank/DDBJ databases">
        <title>Sequence classification of anaerobic respiratory reductive dehalogenases: First we see many, then we see few.</title>
        <authorList>
            <person name="Molenda O."/>
            <person name="Puentes Jacome L.A."/>
            <person name="Cao X."/>
            <person name="Nesbo C.L."/>
            <person name="Tang S."/>
            <person name="Morson N."/>
            <person name="Patron J."/>
            <person name="Lomheim L."/>
            <person name="Wishart D.S."/>
            <person name="Edwards E.A."/>
        </authorList>
    </citation>
    <scope>NUCLEOTIDE SEQUENCE [LARGE SCALE GENOMIC DNA]</scope>
    <source>
        <strain evidence="5 6">12DCA</strain>
    </source>
</reference>
<feature type="domain" description="Response regulatory" evidence="4">
    <location>
        <begin position="3"/>
        <end position="118"/>
    </location>
</feature>
<evidence type="ECO:0000259" key="4">
    <source>
        <dbReference type="PROSITE" id="PS50110"/>
    </source>
</evidence>
<feature type="modified residue" description="4-aspartylphosphate" evidence="3">
    <location>
        <position position="53"/>
    </location>
</feature>
<accession>A0A857DHI3</accession>
<dbReference type="SUPFAM" id="SSF52172">
    <property type="entry name" value="CheY-like"/>
    <property type="match status" value="1"/>
</dbReference>
<keyword evidence="3" id="KW-0597">Phosphoprotein</keyword>
<evidence type="ECO:0000256" key="2">
    <source>
        <dbReference type="ARBA" id="ARBA00024867"/>
    </source>
</evidence>
<dbReference type="RefSeq" id="WP_025205328.1">
    <property type="nucleotide sequence ID" value="NZ_CP046996.1"/>
</dbReference>
<comment type="function">
    <text evidence="2">May play the central regulatory role in sporulation. It may be an element of the effector pathway responsible for the activation of sporulation genes in response to nutritional stress. Spo0A may act in concert with spo0H (a sigma factor) to control the expression of some genes that are critical to the sporulation process.</text>
</comment>
<name>A0A857DHI3_9FIRM</name>